<dbReference type="Gene3D" id="2.60.40.10">
    <property type="entry name" value="Immunoglobulins"/>
    <property type="match status" value="1"/>
</dbReference>
<reference evidence="1 2" key="1">
    <citation type="submission" date="2023-05" db="EMBL/GenBank/DDBJ databases">
        <title>Sedimentitalea sp. nov. JM2-8.</title>
        <authorList>
            <person name="Huang J."/>
        </authorList>
    </citation>
    <scope>NUCLEOTIDE SEQUENCE [LARGE SCALE GENOMIC DNA]</scope>
    <source>
        <strain evidence="1 2">JM2-8</strain>
    </source>
</reference>
<dbReference type="RefSeq" id="WP_284486648.1">
    <property type="nucleotide sequence ID" value="NZ_JASNJE010000023.1"/>
</dbReference>
<sequence length="358" mass="39415">MERFSGFPAALLNGLKTAIVYFFTLRFLRDAVALARDVIAMCRRYEKLRDDRRGARAGCPPKCGRVPPDIYRRADPLIYSQRYLMEQGLSVTWDNPDIQLYENGNPVSSSSLKPGTDYEVRATIWNNSTKAPAVGLGVDFYFHDFGIGPQPIVIGTDTVTLPVKGAPGHPATARTIWRTPGAPGHYCLKVQLNWAEDANFKNNLGQENTNVGTAQSPAVFTFPVRNEDTVRRSLRLIADAYTIPPPVDCREKPDKTDSDKRFPRLATAPVHNEYSEKLPDWAFARSRHGPSAHPIPNGWSVGIAPETLDLDGGESQDVKVSITPPDGWKGRQAINVNALMGADLRGGVTLYVIRGEGG</sequence>
<comment type="caution">
    <text evidence="1">The sequence shown here is derived from an EMBL/GenBank/DDBJ whole genome shotgun (WGS) entry which is preliminary data.</text>
</comment>
<proteinExistence type="predicted"/>
<keyword evidence="2" id="KW-1185">Reference proteome</keyword>
<dbReference type="Proteomes" id="UP001227126">
    <property type="component" value="Unassembled WGS sequence"/>
</dbReference>
<evidence type="ECO:0000313" key="1">
    <source>
        <dbReference type="EMBL" id="MDK3074719.1"/>
    </source>
</evidence>
<name>A0ABT7FHV5_9RHOB</name>
<accession>A0ABT7FHV5</accession>
<gene>
    <name evidence="1" type="ORF">QO034_16630</name>
</gene>
<evidence type="ECO:0000313" key="2">
    <source>
        <dbReference type="Proteomes" id="UP001227126"/>
    </source>
</evidence>
<dbReference type="EMBL" id="JASNJE010000023">
    <property type="protein sequence ID" value="MDK3074719.1"/>
    <property type="molecule type" value="Genomic_DNA"/>
</dbReference>
<protein>
    <recommendedName>
        <fullName evidence="3">CARDB domain-containing protein</fullName>
    </recommendedName>
</protein>
<evidence type="ECO:0008006" key="3">
    <source>
        <dbReference type="Google" id="ProtNLM"/>
    </source>
</evidence>
<dbReference type="InterPro" id="IPR013783">
    <property type="entry name" value="Ig-like_fold"/>
</dbReference>
<organism evidence="1 2">
    <name type="scientific">Sedimentitalea xiamensis</name>
    <dbReference type="NCBI Taxonomy" id="3050037"/>
    <lineage>
        <taxon>Bacteria</taxon>
        <taxon>Pseudomonadati</taxon>
        <taxon>Pseudomonadota</taxon>
        <taxon>Alphaproteobacteria</taxon>
        <taxon>Rhodobacterales</taxon>
        <taxon>Paracoccaceae</taxon>
        <taxon>Sedimentitalea</taxon>
    </lineage>
</organism>